<evidence type="ECO:0000313" key="2">
    <source>
        <dbReference type="Proteomes" id="UP000014254"/>
    </source>
</evidence>
<dbReference type="STRING" id="1220926.S2J244"/>
<dbReference type="OMA" id="TYCIVKC"/>
<keyword evidence="2" id="KW-1185">Reference proteome</keyword>
<organism evidence="1 2">
    <name type="scientific">Mucor circinelloides f. circinelloides (strain 1006PhL)</name>
    <name type="common">Mucormycosis agent</name>
    <name type="synonym">Calyptromyces circinelloides</name>
    <dbReference type="NCBI Taxonomy" id="1220926"/>
    <lineage>
        <taxon>Eukaryota</taxon>
        <taxon>Fungi</taxon>
        <taxon>Fungi incertae sedis</taxon>
        <taxon>Mucoromycota</taxon>
        <taxon>Mucoromycotina</taxon>
        <taxon>Mucoromycetes</taxon>
        <taxon>Mucorales</taxon>
        <taxon>Mucorineae</taxon>
        <taxon>Mucoraceae</taxon>
        <taxon>Mucor</taxon>
    </lineage>
</organism>
<reference evidence="2" key="1">
    <citation type="submission" date="2013-05" db="EMBL/GenBank/DDBJ databases">
        <title>The Genome sequence of Mucor circinelloides f. circinelloides 1006PhL.</title>
        <authorList>
            <consortium name="The Broad Institute Genomics Platform"/>
            <person name="Cuomo C."/>
            <person name="Earl A."/>
            <person name="Findley K."/>
            <person name="Lee S.C."/>
            <person name="Walker B."/>
            <person name="Young S."/>
            <person name="Zeng Q."/>
            <person name="Gargeya S."/>
            <person name="Fitzgerald M."/>
            <person name="Haas B."/>
            <person name="Abouelleil A."/>
            <person name="Allen A.W."/>
            <person name="Alvarado L."/>
            <person name="Arachchi H.M."/>
            <person name="Berlin A.M."/>
            <person name="Chapman S.B."/>
            <person name="Gainer-Dewar J."/>
            <person name="Goldberg J."/>
            <person name="Griggs A."/>
            <person name="Gujja S."/>
            <person name="Hansen M."/>
            <person name="Howarth C."/>
            <person name="Imamovic A."/>
            <person name="Ireland A."/>
            <person name="Larimer J."/>
            <person name="McCowan C."/>
            <person name="Murphy C."/>
            <person name="Pearson M."/>
            <person name="Poon T.W."/>
            <person name="Priest M."/>
            <person name="Roberts A."/>
            <person name="Saif S."/>
            <person name="Shea T."/>
            <person name="Sisk P."/>
            <person name="Sykes S."/>
            <person name="Wortman J."/>
            <person name="Nusbaum C."/>
            <person name="Birren B."/>
        </authorList>
    </citation>
    <scope>NUCLEOTIDE SEQUENCE [LARGE SCALE GENOMIC DNA]</scope>
    <source>
        <strain evidence="2">1006PhL</strain>
    </source>
</reference>
<dbReference type="AlphaFoldDB" id="S2J244"/>
<evidence type="ECO:0000313" key="1">
    <source>
        <dbReference type="EMBL" id="EPB82232.1"/>
    </source>
</evidence>
<dbReference type="InterPro" id="IPR018811">
    <property type="entry name" value="MRX11"/>
</dbReference>
<dbReference type="Pfam" id="PF10306">
    <property type="entry name" value="FLILHELTA"/>
    <property type="match status" value="1"/>
</dbReference>
<dbReference type="Proteomes" id="UP000014254">
    <property type="component" value="Unassembled WGS sequence"/>
</dbReference>
<gene>
    <name evidence="1" type="ORF">HMPREF1544_11037</name>
</gene>
<dbReference type="OrthoDB" id="5580261at2759"/>
<dbReference type="VEuPathDB" id="FungiDB:HMPREF1544_11037"/>
<dbReference type="InParanoid" id="S2J244"/>
<proteinExistence type="predicted"/>
<sequence length="133" mass="15467">MPLLPLRRAIFTNQRFILHRHYTTIPDKAQEKALTGYRKYAQQFKSKPGSYMTTFAVLHELTAVAPFPFIYWALDASSVKIPFPDTVVSEGNRFINKARVYYGYEPLEPENRVMMNLVTTYCIVKCELQRLLA</sequence>
<accession>S2J244</accession>
<name>S2J244_MUCC1</name>
<protein>
    <submittedName>
        <fullName evidence="1">Uncharacterized protein</fullName>
    </submittedName>
</protein>
<dbReference type="EMBL" id="KE124124">
    <property type="protein sequence ID" value="EPB82232.1"/>
    <property type="molecule type" value="Genomic_DNA"/>
</dbReference>
<dbReference type="eggNOG" id="ENOG502S09K">
    <property type="taxonomic scope" value="Eukaryota"/>
</dbReference>